<protein>
    <submittedName>
        <fullName evidence="2">Uncharacterized protein</fullName>
    </submittedName>
</protein>
<name>A0A6A4H1X7_9AGAR</name>
<evidence type="ECO:0000313" key="3">
    <source>
        <dbReference type="Proteomes" id="UP000799118"/>
    </source>
</evidence>
<keyword evidence="1" id="KW-0732">Signal</keyword>
<organism evidence="2 3">
    <name type="scientific">Gymnopus androsaceus JB14</name>
    <dbReference type="NCBI Taxonomy" id="1447944"/>
    <lineage>
        <taxon>Eukaryota</taxon>
        <taxon>Fungi</taxon>
        <taxon>Dikarya</taxon>
        <taxon>Basidiomycota</taxon>
        <taxon>Agaricomycotina</taxon>
        <taxon>Agaricomycetes</taxon>
        <taxon>Agaricomycetidae</taxon>
        <taxon>Agaricales</taxon>
        <taxon>Marasmiineae</taxon>
        <taxon>Omphalotaceae</taxon>
        <taxon>Gymnopus</taxon>
    </lineage>
</organism>
<dbReference type="EMBL" id="ML769615">
    <property type="protein sequence ID" value="KAE9391703.1"/>
    <property type="molecule type" value="Genomic_DNA"/>
</dbReference>
<reference evidence="2" key="1">
    <citation type="journal article" date="2019" name="Environ. Microbiol.">
        <title>Fungal ecological strategies reflected in gene transcription - a case study of two litter decomposers.</title>
        <authorList>
            <person name="Barbi F."/>
            <person name="Kohler A."/>
            <person name="Barry K."/>
            <person name="Baskaran P."/>
            <person name="Daum C."/>
            <person name="Fauchery L."/>
            <person name="Ihrmark K."/>
            <person name="Kuo A."/>
            <person name="LaButti K."/>
            <person name="Lipzen A."/>
            <person name="Morin E."/>
            <person name="Grigoriev I.V."/>
            <person name="Henrissat B."/>
            <person name="Lindahl B."/>
            <person name="Martin F."/>
        </authorList>
    </citation>
    <scope>NUCLEOTIDE SEQUENCE</scope>
    <source>
        <strain evidence="2">JB14</strain>
    </source>
</reference>
<feature type="signal peptide" evidence="1">
    <location>
        <begin position="1"/>
        <end position="22"/>
    </location>
</feature>
<dbReference type="AlphaFoldDB" id="A0A6A4H1X7"/>
<feature type="non-terminal residue" evidence="2">
    <location>
        <position position="1"/>
    </location>
</feature>
<gene>
    <name evidence="2" type="ORF">BT96DRAFT_831655</name>
</gene>
<accession>A0A6A4H1X7</accession>
<dbReference type="Proteomes" id="UP000799118">
    <property type="component" value="Unassembled WGS sequence"/>
</dbReference>
<proteinExistence type="predicted"/>
<dbReference type="OrthoDB" id="2959015at2759"/>
<feature type="chain" id="PRO_5025674735" evidence="1">
    <location>
        <begin position="23"/>
        <end position="59"/>
    </location>
</feature>
<evidence type="ECO:0000256" key="1">
    <source>
        <dbReference type="SAM" id="SignalP"/>
    </source>
</evidence>
<evidence type="ECO:0000313" key="2">
    <source>
        <dbReference type="EMBL" id="KAE9391703.1"/>
    </source>
</evidence>
<sequence length="59" mass="6624">GAAEAACFVALAGVLYASTAYWDPIRPYHTSKLTGKEWVDELLEGHSDHIYTELYDHLQ</sequence>
<keyword evidence="3" id="KW-1185">Reference proteome</keyword>